<dbReference type="Proteomes" id="UP000009222">
    <property type="component" value="Chromosome"/>
</dbReference>
<dbReference type="GO" id="GO:0005886">
    <property type="term" value="C:plasma membrane"/>
    <property type="evidence" value="ECO:0007669"/>
    <property type="project" value="UniProtKB-SubCell"/>
</dbReference>
<dbReference type="STRING" id="545695.TREAZ_2320"/>
<dbReference type="PANTHER" id="PTHR32196">
    <property type="entry name" value="ABC TRANSPORTER PERMEASE PROTEIN YPHD-RELATED-RELATED"/>
    <property type="match status" value="1"/>
</dbReference>
<evidence type="ECO:0000256" key="4">
    <source>
        <dbReference type="ARBA" id="ARBA00022989"/>
    </source>
</evidence>
<feature type="transmembrane region" description="Helical" evidence="6">
    <location>
        <begin position="126"/>
        <end position="146"/>
    </location>
</feature>
<evidence type="ECO:0000256" key="5">
    <source>
        <dbReference type="ARBA" id="ARBA00023136"/>
    </source>
</evidence>
<evidence type="ECO:0000256" key="1">
    <source>
        <dbReference type="ARBA" id="ARBA00004651"/>
    </source>
</evidence>
<feature type="transmembrane region" description="Helical" evidence="6">
    <location>
        <begin position="167"/>
        <end position="188"/>
    </location>
</feature>
<dbReference type="Pfam" id="PF02653">
    <property type="entry name" value="BPD_transp_2"/>
    <property type="match status" value="1"/>
</dbReference>
<feature type="transmembrane region" description="Helical" evidence="6">
    <location>
        <begin position="59"/>
        <end position="87"/>
    </location>
</feature>
<evidence type="ECO:0000313" key="7">
    <source>
        <dbReference type="EMBL" id="AEF81390.1"/>
    </source>
</evidence>
<feature type="transmembrane region" description="Helical" evidence="6">
    <location>
        <begin position="295"/>
        <end position="314"/>
    </location>
</feature>
<proteinExistence type="predicted"/>
<keyword evidence="5 6" id="KW-0472">Membrane</keyword>
<name>F5Y7Y8_LEAAZ</name>
<feature type="transmembrane region" description="Helical" evidence="6">
    <location>
        <begin position="21"/>
        <end position="39"/>
    </location>
</feature>
<dbReference type="GO" id="GO:0022857">
    <property type="term" value="F:transmembrane transporter activity"/>
    <property type="evidence" value="ECO:0007669"/>
    <property type="project" value="InterPro"/>
</dbReference>
<keyword evidence="4 6" id="KW-1133">Transmembrane helix</keyword>
<keyword evidence="8" id="KW-1185">Reference proteome</keyword>
<evidence type="ECO:0000256" key="6">
    <source>
        <dbReference type="SAM" id="Phobius"/>
    </source>
</evidence>
<dbReference type="InParanoid" id="F5Y7Y8"/>
<dbReference type="EMBL" id="CP001841">
    <property type="protein sequence ID" value="AEF81390.1"/>
    <property type="molecule type" value="Genomic_DNA"/>
</dbReference>
<dbReference type="CDD" id="cd06579">
    <property type="entry name" value="TM_PBP1_transp_AraH_like"/>
    <property type="match status" value="1"/>
</dbReference>
<feature type="transmembrane region" description="Helical" evidence="6">
    <location>
        <begin position="253"/>
        <end position="283"/>
    </location>
</feature>
<reference evidence="7 8" key="2">
    <citation type="journal article" date="2011" name="ISME J.">
        <title>RNA-seq reveals cooperative metabolic interactions between two termite-gut spirochete species in co-culture.</title>
        <authorList>
            <person name="Rosenthal A.Z."/>
            <person name="Matson E.G."/>
            <person name="Eldar A."/>
            <person name="Leadbetter J.R."/>
        </authorList>
    </citation>
    <scope>NUCLEOTIDE SEQUENCE [LARGE SCALE GENOMIC DNA]</scope>
    <source>
        <strain evidence="8">ATCC BAA-888 / DSM 13862 / ZAS-9</strain>
    </source>
</reference>
<dbReference type="KEGG" id="taz:TREAZ_2320"/>
<gene>
    <name evidence="7" type="ordered locus">TREAZ_2320</name>
</gene>
<sequence length="338" mass="35554">MNSKDNTSLKAVMGRFIQRQESSIIIALLLYMIIVSIVNPTFISRANLFNVLRSSGFTLITVVGMTFILITGGLDLSVGSVLALGGVITGIACREGLPVPFAILLGAGMGFIIGLINGFIVVKAGIPPLIVTLGMQYAAKGLVSVLTKGIPIYPLPVAFKLIEKVRAFGIPAVVIFALLIAIAGHVLLSSTEFGRSIYALGGNEEAARISGIRTKRTKLWVYVVTSTLAALAGIFMAARLGSAEAAAGTGYELTVICAAIIGGTSTFGGTGTILGSVLGAFFMEVLTNSLTLMRISVYWQNLVVGTILILAVLLDQYKRNLIMRQAIKRVGKGEADGI</sequence>
<dbReference type="RefSeq" id="WP_015709735.1">
    <property type="nucleotide sequence ID" value="NC_015577.1"/>
</dbReference>
<accession>F5Y7Y8</accession>
<organism evidence="7 8">
    <name type="scientific">Leadbettera azotonutricia (strain ATCC BAA-888 / DSM 13862 / ZAS-9)</name>
    <name type="common">Treponema azotonutricium</name>
    <dbReference type="NCBI Taxonomy" id="545695"/>
    <lineage>
        <taxon>Bacteria</taxon>
        <taxon>Pseudomonadati</taxon>
        <taxon>Spirochaetota</taxon>
        <taxon>Spirochaetia</taxon>
        <taxon>Spirochaetales</taxon>
        <taxon>Breznakiellaceae</taxon>
        <taxon>Leadbettera</taxon>
    </lineage>
</organism>
<dbReference type="PANTHER" id="PTHR32196:SF72">
    <property type="entry name" value="RIBOSE IMPORT PERMEASE PROTEIN RBSC"/>
    <property type="match status" value="1"/>
</dbReference>
<dbReference type="InterPro" id="IPR001851">
    <property type="entry name" value="ABC_transp_permease"/>
</dbReference>
<dbReference type="HOGENOM" id="CLU_028880_2_2_12"/>
<keyword evidence="3 6" id="KW-0812">Transmembrane</keyword>
<dbReference type="AlphaFoldDB" id="F5Y7Y8"/>
<feature type="transmembrane region" description="Helical" evidence="6">
    <location>
        <begin position="99"/>
        <end position="120"/>
    </location>
</feature>
<comment type="subcellular location">
    <subcellularLocation>
        <location evidence="1">Cell membrane</location>
        <topology evidence="1">Multi-pass membrane protein</topology>
    </subcellularLocation>
</comment>
<evidence type="ECO:0000256" key="2">
    <source>
        <dbReference type="ARBA" id="ARBA00022475"/>
    </source>
</evidence>
<reference evidence="8" key="1">
    <citation type="submission" date="2009-12" db="EMBL/GenBank/DDBJ databases">
        <title>Complete sequence of Treponema azotonutricium strain ZAS-9.</title>
        <authorList>
            <person name="Tetu S.G."/>
            <person name="Matson E."/>
            <person name="Ren Q."/>
            <person name="Seshadri R."/>
            <person name="Elbourne L."/>
            <person name="Hassan K.A."/>
            <person name="Durkin A."/>
            <person name="Radune D."/>
            <person name="Mohamoud Y."/>
            <person name="Shay R."/>
            <person name="Jin S."/>
            <person name="Zhang X."/>
            <person name="Lucey K."/>
            <person name="Ballor N.R."/>
            <person name="Ottesen E."/>
            <person name="Rosenthal R."/>
            <person name="Allen A."/>
            <person name="Leadbetter J.R."/>
            <person name="Paulsen I.T."/>
        </authorList>
    </citation>
    <scope>NUCLEOTIDE SEQUENCE [LARGE SCALE GENOMIC DNA]</scope>
    <source>
        <strain evidence="8">ATCC BAA-888 / DSM 13862 / ZAS-9</strain>
    </source>
</reference>
<evidence type="ECO:0000256" key="3">
    <source>
        <dbReference type="ARBA" id="ARBA00022692"/>
    </source>
</evidence>
<keyword evidence="2" id="KW-1003">Cell membrane</keyword>
<evidence type="ECO:0000313" key="8">
    <source>
        <dbReference type="Proteomes" id="UP000009222"/>
    </source>
</evidence>
<feature type="transmembrane region" description="Helical" evidence="6">
    <location>
        <begin position="219"/>
        <end position="241"/>
    </location>
</feature>
<dbReference type="eggNOG" id="COG1172">
    <property type="taxonomic scope" value="Bacteria"/>
</dbReference>
<protein>
    <submittedName>
        <fullName evidence="7">Ribose transport system permease protein RbsC</fullName>
    </submittedName>
</protein>